<dbReference type="AlphaFoldDB" id="A0AAI8VSN3"/>
<comment type="caution">
    <text evidence="4">The sequence shown here is derived from an EMBL/GenBank/DDBJ whole genome shotgun (WGS) entry which is preliminary data.</text>
</comment>
<dbReference type="GO" id="GO:0016616">
    <property type="term" value="F:oxidoreductase activity, acting on the CH-OH group of donors, NAD or NADP as acceptor"/>
    <property type="evidence" value="ECO:0007669"/>
    <property type="project" value="TreeGrafter"/>
</dbReference>
<organism evidence="4 5">
    <name type="scientific">Anthostomella pinea</name>
    <dbReference type="NCBI Taxonomy" id="933095"/>
    <lineage>
        <taxon>Eukaryota</taxon>
        <taxon>Fungi</taxon>
        <taxon>Dikarya</taxon>
        <taxon>Ascomycota</taxon>
        <taxon>Pezizomycotina</taxon>
        <taxon>Sordariomycetes</taxon>
        <taxon>Xylariomycetidae</taxon>
        <taxon>Xylariales</taxon>
        <taxon>Xylariaceae</taxon>
        <taxon>Anthostomella</taxon>
    </lineage>
</organism>
<name>A0AAI8VSN3_9PEZI</name>
<accession>A0AAI8VSN3</accession>
<dbReference type="PRINTS" id="PR00080">
    <property type="entry name" value="SDRFAMILY"/>
</dbReference>
<evidence type="ECO:0000313" key="4">
    <source>
        <dbReference type="EMBL" id="CAJ2510014.1"/>
    </source>
</evidence>
<dbReference type="PROSITE" id="PS00061">
    <property type="entry name" value="ADH_SHORT"/>
    <property type="match status" value="1"/>
</dbReference>
<dbReference type="GO" id="GO:0048038">
    <property type="term" value="F:quinone binding"/>
    <property type="evidence" value="ECO:0007669"/>
    <property type="project" value="TreeGrafter"/>
</dbReference>
<dbReference type="InterPro" id="IPR020904">
    <property type="entry name" value="Sc_DH/Rdtase_CS"/>
</dbReference>
<keyword evidence="5" id="KW-1185">Reference proteome</keyword>
<dbReference type="FunFam" id="3.40.50.720:FF:000084">
    <property type="entry name" value="Short-chain dehydrogenase reductase"/>
    <property type="match status" value="1"/>
</dbReference>
<dbReference type="Gene3D" id="3.40.50.720">
    <property type="entry name" value="NAD(P)-binding Rossmann-like Domain"/>
    <property type="match status" value="1"/>
</dbReference>
<protein>
    <submittedName>
        <fullName evidence="4">Uu.00g059140.m01.CDS01</fullName>
    </submittedName>
</protein>
<evidence type="ECO:0000313" key="5">
    <source>
        <dbReference type="Proteomes" id="UP001295740"/>
    </source>
</evidence>
<dbReference type="PANTHER" id="PTHR42760">
    <property type="entry name" value="SHORT-CHAIN DEHYDROGENASES/REDUCTASES FAMILY MEMBER"/>
    <property type="match status" value="1"/>
</dbReference>
<dbReference type="InterPro" id="IPR036291">
    <property type="entry name" value="NAD(P)-bd_dom_sf"/>
</dbReference>
<dbReference type="GO" id="GO:0006633">
    <property type="term" value="P:fatty acid biosynthetic process"/>
    <property type="evidence" value="ECO:0007669"/>
    <property type="project" value="TreeGrafter"/>
</dbReference>
<evidence type="ECO:0000256" key="3">
    <source>
        <dbReference type="ARBA" id="ARBA00023002"/>
    </source>
</evidence>
<dbReference type="PRINTS" id="PR00081">
    <property type="entry name" value="GDHRDH"/>
</dbReference>
<dbReference type="InterPro" id="IPR002347">
    <property type="entry name" value="SDR_fam"/>
</dbReference>
<reference evidence="4" key="1">
    <citation type="submission" date="2023-10" db="EMBL/GenBank/DDBJ databases">
        <authorList>
            <person name="Hackl T."/>
        </authorList>
    </citation>
    <scope>NUCLEOTIDE SEQUENCE</scope>
</reference>
<evidence type="ECO:0000256" key="2">
    <source>
        <dbReference type="ARBA" id="ARBA00022857"/>
    </source>
</evidence>
<dbReference type="Proteomes" id="UP001295740">
    <property type="component" value="Unassembled WGS sequence"/>
</dbReference>
<dbReference type="SUPFAM" id="SSF51735">
    <property type="entry name" value="NAD(P)-binding Rossmann-fold domains"/>
    <property type="match status" value="1"/>
</dbReference>
<dbReference type="Pfam" id="PF13561">
    <property type="entry name" value="adh_short_C2"/>
    <property type="match status" value="1"/>
</dbReference>
<dbReference type="PANTHER" id="PTHR42760:SF83">
    <property type="entry name" value="(3R)-3-HYDROXYACYL-COA DEHYDROGENASE"/>
    <property type="match status" value="1"/>
</dbReference>
<evidence type="ECO:0000256" key="1">
    <source>
        <dbReference type="ARBA" id="ARBA00006484"/>
    </source>
</evidence>
<dbReference type="CDD" id="cd05233">
    <property type="entry name" value="SDR_c"/>
    <property type="match status" value="1"/>
</dbReference>
<sequence>MWSPVTTNKFTGPPGVRAEFGKSHHHSWCCQWHWIRATALKLASLGATLALCDISEHGLSGVMTELASEIEHRSYTFSVGSSADCNEAVASIVSDLGRIDFLFNCAGINPTTLAITETTDEYFDKLVNTNLRGPYNMTRTCVPHLKSGAAIVNVASISGSRATSGWSIYCATKFGIIGFTKAMALELGPKGIRVNYVAPGIIDTPTMAGNVAGGDANDKLVQDIALGRLGQPEEVAEVVVNLFGSTFMKGSMVEVHGRIG</sequence>
<dbReference type="EMBL" id="CAUWAG010000013">
    <property type="protein sequence ID" value="CAJ2510014.1"/>
    <property type="molecule type" value="Genomic_DNA"/>
</dbReference>
<keyword evidence="2" id="KW-0521">NADP</keyword>
<gene>
    <name evidence="4" type="ORF">KHLLAP_LOCUS10482</name>
</gene>
<keyword evidence="3" id="KW-0560">Oxidoreductase</keyword>
<comment type="similarity">
    <text evidence="1">Belongs to the short-chain dehydrogenases/reductases (SDR) family.</text>
</comment>
<proteinExistence type="inferred from homology"/>